<evidence type="ECO:0000313" key="2">
    <source>
        <dbReference type="Proteomes" id="UP001193081"/>
    </source>
</evidence>
<reference evidence="1 2" key="1">
    <citation type="submission" date="2021-03" db="EMBL/GenBank/DDBJ databases">
        <authorList>
            <person name="Grouzdev D.S."/>
        </authorList>
    </citation>
    <scope>NUCLEOTIDE SEQUENCE [LARGE SCALE GENOMIC DNA]</scope>
    <source>
        <strain evidence="1 2">M50-1</strain>
    </source>
</reference>
<proteinExistence type="predicted"/>
<dbReference type="Pfam" id="PF10049">
    <property type="entry name" value="DUF2283"/>
    <property type="match status" value="1"/>
</dbReference>
<sequence>MKISYDPDVDALYIRLVEGQIECQVIQLNDRIAINVGPDEQIVGIEVLDASDLLPAAGEPRVKLENLVAA</sequence>
<dbReference type="InterPro" id="IPR019270">
    <property type="entry name" value="DUF2283"/>
</dbReference>
<keyword evidence="2" id="KW-1185">Reference proteome</keyword>
<dbReference type="Proteomes" id="UP001193081">
    <property type="component" value="Unassembled WGS sequence"/>
</dbReference>
<gene>
    <name evidence="1" type="ORF">EYB53_008370</name>
</gene>
<accession>A0ABS4D8F0</accession>
<comment type="caution">
    <text evidence="1">The sequence shown here is derived from an EMBL/GenBank/DDBJ whole genome shotgun (WGS) entry which is preliminary data.</text>
</comment>
<evidence type="ECO:0000313" key="1">
    <source>
        <dbReference type="EMBL" id="MBP1465717.1"/>
    </source>
</evidence>
<name>A0ABS4D8F0_9CHLR</name>
<protein>
    <submittedName>
        <fullName evidence="1">DUF2283 domain-containing protein</fullName>
    </submittedName>
</protein>
<organism evidence="1 2">
    <name type="scientific">Candidatus Chloroploca mongolica</name>
    <dbReference type="NCBI Taxonomy" id="2528176"/>
    <lineage>
        <taxon>Bacteria</taxon>
        <taxon>Bacillati</taxon>
        <taxon>Chloroflexota</taxon>
        <taxon>Chloroflexia</taxon>
        <taxon>Chloroflexales</taxon>
        <taxon>Chloroflexineae</taxon>
        <taxon>Oscillochloridaceae</taxon>
        <taxon>Candidatus Chloroploca</taxon>
    </lineage>
</organism>
<dbReference type="RefSeq" id="WP_129677235.1">
    <property type="nucleotide sequence ID" value="NZ_SIJK02000011.1"/>
</dbReference>
<dbReference type="EMBL" id="SIJK02000011">
    <property type="protein sequence ID" value="MBP1465717.1"/>
    <property type="molecule type" value="Genomic_DNA"/>
</dbReference>